<dbReference type="Proteomes" id="UP000314294">
    <property type="component" value="Unassembled WGS sequence"/>
</dbReference>
<accession>A0A4Z2EE89</accession>
<proteinExistence type="predicted"/>
<evidence type="ECO:0000313" key="2">
    <source>
        <dbReference type="EMBL" id="TNN27169.1"/>
    </source>
</evidence>
<sequence length="104" mass="11428">MVQPQCGWQGPAEVAPDTEDGDTVWAGLQGNYRVFKEEEEEEEEEEVCLARRATVRSYSVSSSPSQDNPTSRLPFLSSHLAAVPPSPRAPRTAFSDYLSNLAIS</sequence>
<name>A0A4Z2EE89_9TELE</name>
<evidence type="ECO:0000256" key="1">
    <source>
        <dbReference type="SAM" id="MobiDB-lite"/>
    </source>
</evidence>
<keyword evidence="3" id="KW-1185">Reference proteome</keyword>
<reference evidence="2 3" key="1">
    <citation type="submission" date="2019-03" db="EMBL/GenBank/DDBJ databases">
        <title>First draft genome of Liparis tanakae, snailfish: a comprehensive survey of snailfish specific genes.</title>
        <authorList>
            <person name="Kim W."/>
            <person name="Song I."/>
            <person name="Jeong J.-H."/>
            <person name="Kim D."/>
            <person name="Kim S."/>
            <person name="Ryu S."/>
            <person name="Song J.Y."/>
            <person name="Lee S.K."/>
        </authorList>
    </citation>
    <scope>NUCLEOTIDE SEQUENCE [LARGE SCALE GENOMIC DNA]</scope>
    <source>
        <tissue evidence="2">Muscle</tissue>
    </source>
</reference>
<feature type="region of interest" description="Disordered" evidence="1">
    <location>
        <begin position="1"/>
        <end position="21"/>
    </location>
</feature>
<organism evidence="2 3">
    <name type="scientific">Liparis tanakae</name>
    <name type="common">Tanaka's snailfish</name>
    <dbReference type="NCBI Taxonomy" id="230148"/>
    <lineage>
        <taxon>Eukaryota</taxon>
        <taxon>Metazoa</taxon>
        <taxon>Chordata</taxon>
        <taxon>Craniata</taxon>
        <taxon>Vertebrata</taxon>
        <taxon>Euteleostomi</taxon>
        <taxon>Actinopterygii</taxon>
        <taxon>Neopterygii</taxon>
        <taxon>Teleostei</taxon>
        <taxon>Neoteleostei</taxon>
        <taxon>Acanthomorphata</taxon>
        <taxon>Eupercaria</taxon>
        <taxon>Perciformes</taxon>
        <taxon>Cottioidei</taxon>
        <taxon>Cottales</taxon>
        <taxon>Liparidae</taxon>
        <taxon>Liparis</taxon>
    </lineage>
</organism>
<gene>
    <name evidence="2" type="ORF">EYF80_062688</name>
</gene>
<protein>
    <submittedName>
        <fullName evidence="2">Uncharacterized protein</fullName>
    </submittedName>
</protein>
<comment type="caution">
    <text evidence="2">The sequence shown here is derived from an EMBL/GenBank/DDBJ whole genome shotgun (WGS) entry which is preliminary data.</text>
</comment>
<evidence type="ECO:0000313" key="3">
    <source>
        <dbReference type="Proteomes" id="UP000314294"/>
    </source>
</evidence>
<dbReference type="EMBL" id="SRLO01008763">
    <property type="protein sequence ID" value="TNN27169.1"/>
    <property type="molecule type" value="Genomic_DNA"/>
</dbReference>
<dbReference type="AlphaFoldDB" id="A0A4Z2EE89"/>